<reference evidence="3 4" key="1">
    <citation type="submission" date="2016-09" db="EMBL/GenBank/DDBJ databases">
        <title>Draft genome sequence for the type strain of Vulcanibacillus modesticaldus BR, a strictly anaerobic, moderately thermophilic, and nitrate-reducing bacterium from deep sea-hydrothermal vents of the Mid-Atlantic Ridge.</title>
        <authorList>
            <person name="Abin C.A."/>
            <person name="Hollibaugh J.T."/>
        </authorList>
    </citation>
    <scope>NUCLEOTIDE SEQUENCE [LARGE SCALE GENOMIC DNA]</scope>
    <source>
        <strain evidence="3 4">BR</strain>
    </source>
</reference>
<dbReference type="EMBL" id="MIJF01000032">
    <property type="protein sequence ID" value="OEF99154.1"/>
    <property type="molecule type" value="Genomic_DNA"/>
</dbReference>
<dbReference type="InterPro" id="IPR006119">
    <property type="entry name" value="Resolv_N"/>
</dbReference>
<dbReference type="SUPFAM" id="SSF53041">
    <property type="entry name" value="Resolvase-like"/>
    <property type="match status" value="1"/>
</dbReference>
<accession>A0A1D2YTX8</accession>
<dbReference type="RefSeq" id="WP_069656971.1">
    <property type="nucleotide sequence ID" value="NZ_MIJF01000032.1"/>
</dbReference>
<dbReference type="InterPro" id="IPR038109">
    <property type="entry name" value="DNA_bind_recomb_sf"/>
</dbReference>
<dbReference type="Pfam" id="PF00239">
    <property type="entry name" value="Resolvase"/>
    <property type="match status" value="1"/>
</dbReference>
<organism evidence="3 4">
    <name type="scientific">Vulcanibacillus modesticaldus</name>
    <dbReference type="NCBI Taxonomy" id="337097"/>
    <lineage>
        <taxon>Bacteria</taxon>
        <taxon>Bacillati</taxon>
        <taxon>Bacillota</taxon>
        <taxon>Bacilli</taxon>
        <taxon>Bacillales</taxon>
        <taxon>Bacillaceae</taxon>
        <taxon>Vulcanibacillus</taxon>
    </lineage>
</organism>
<feature type="domain" description="Recombinase" evidence="2">
    <location>
        <begin position="164"/>
        <end position="284"/>
    </location>
</feature>
<evidence type="ECO:0000259" key="2">
    <source>
        <dbReference type="PROSITE" id="PS51737"/>
    </source>
</evidence>
<comment type="caution">
    <text evidence="3">The sequence shown here is derived from an EMBL/GenBank/DDBJ whole genome shotgun (WGS) entry which is preliminary data.</text>
</comment>
<evidence type="ECO:0000313" key="4">
    <source>
        <dbReference type="Proteomes" id="UP000243739"/>
    </source>
</evidence>
<dbReference type="PANTHER" id="PTHR30461">
    <property type="entry name" value="DNA-INVERTASE FROM LAMBDOID PROPHAGE"/>
    <property type="match status" value="1"/>
</dbReference>
<protein>
    <recommendedName>
        <fullName evidence="2">Recombinase domain-containing protein</fullName>
    </recommendedName>
</protein>
<evidence type="ECO:0000256" key="1">
    <source>
        <dbReference type="SAM" id="Coils"/>
    </source>
</evidence>
<sequence length="525" mass="61359">MRLSDILKPGMRGAFYGRHSTDKQTMAAQLSSAKGLIEKYQCVLVGEYLDEGVSARKKDIDNRKGIKNLLADAYLGKYDFVVVSNHDRLARSPKEHFKIRRTMKEENIPIVISSTESLYDSGDIIVNLIYDGTSKFEIDNTRIRTRDTMRKIAKEGKWAGGVAPYGYRYVAQEGRFEQVEEEIAIVRKIFELYRKNEGFKSIANQLEGGSYRGKDWDKNKVKYVITNPFYAGYISLYRRKENNHQAIIDDRDNWIMEKSDLIDPVISIEDWEACWDLYQRRKKLEIAPKHYHTSFILGGYVYCKKCGSKLKTKDQRTTSRALHPDGTRKVYGDKVYRCLECKYSIKDYQLHEIIEDLLLEIREAKHEELARKLVESLKEDVQGLNDEIKELELTIAENKTNIAKIDREIQSYLSKETDENKAMVNILTVTKKKITNRNEQLRKLINEKLNRIKYKQEVEMNEELLSKKIKEFSVPIDDLNNRDLKRLIDFLVNKIEVFVEEDKDGNLKGYVDIITRHSLKMKKTL</sequence>
<dbReference type="Pfam" id="PF07508">
    <property type="entry name" value="Recombinase"/>
    <property type="match status" value="1"/>
</dbReference>
<proteinExistence type="predicted"/>
<dbReference type="SMART" id="SM00857">
    <property type="entry name" value="Resolvase"/>
    <property type="match status" value="1"/>
</dbReference>
<dbReference type="GO" id="GO:0000150">
    <property type="term" value="F:DNA strand exchange activity"/>
    <property type="evidence" value="ECO:0007669"/>
    <property type="project" value="InterPro"/>
</dbReference>
<dbReference type="InterPro" id="IPR036162">
    <property type="entry name" value="Resolvase-like_N_sf"/>
</dbReference>
<dbReference type="Gene3D" id="3.90.1750.20">
    <property type="entry name" value="Putative Large Serine Recombinase, Chain B, Domain 2"/>
    <property type="match status" value="1"/>
</dbReference>
<dbReference type="AlphaFoldDB" id="A0A1D2YTX8"/>
<name>A0A1D2YTX8_9BACI</name>
<dbReference type="Proteomes" id="UP000243739">
    <property type="component" value="Unassembled WGS sequence"/>
</dbReference>
<dbReference type="InterPro" id="IPR011109">
    <property type="entry name" value="DNA_bind_recombinase_dom"/>
</dbReference>
<dbReference type="GO" id="GO:0003677">
    <property type="term" value="F:DNA binding"/>
    <property type="evidence" value="ECO:0007669"/>
    <property type="project" value="InterPro"/>
</dbReference>
<evidence type="ECO:0000313" key="3">
    <source>
        <dbReference type="EMBL" id="OEF99154.1"/>
    </source>
</evidence>
<keyword evidence="4" id="KW-1185">Reference proteome</keyword>
<dbReference type="InterPro" id="IPR050639">
    <property type="entry name" value="SSR_resolvase"/>
</dbReference>
<keyword evidence="1" id="KW-0175">Coiled coil</keyword>
<feature type="coiled-coil region" evidence="1">
    <location>
        <begin position="367"/>
        <end position="451"/>
    </location>
</feature>
<gene>
    <name evidence="3" type="ORF">BHF71_09985</name>
</gene>
<dbReference type="Gene3D" id="3.40.50.1390">
    <property type="entry name" value="Resolvase, N-terminal catalytic domain"/>
    <property type="match status" value="1"/>
</dbReference>
<dbReference type="PROSITE" id="PS51737">
    <property type="entry name" value="RECOMBINASE_DNA_BIND"/>
    <property type="match status" value="1"/>
</dbReference>
<dbReference type="CDD" id="cd00338">
    <property type="entry name" value="Ser_Recombinase"/>
    <property type="match status" value="1"/>
</dbReference>
<dbReference type="PANTHER" id="PTHR30461:SF23">
    <property type="entry name" value="DNA RECOMBINASE-RELATED"/>
    <property type="match status" value="1"/>
</dbReference>
<dbReference type="OrthoDB" id="9811097at2"/>
<dbReference type="STRING" id="337097.BHF71_09985"/>